<gene>
    <name evidence="1" type="ORF">MLD38_001339</name>
</gene>
<evidence type="ECO:0000313" key="1">
    <source>
        <dbReference type="EMBL" id="KAI4389075.1"/>
    </source>
</evidence>
<organism evidence="1 2">
    <name type="scientific">Melastoma candidum</name>
    <dbReference type="NCBI Taxonomy" id="119954"/>
    <lineage>
        <taxon>Eukaryota</taxon>
        <taxon>Viridiplantae</taxon>
        <taxon>Streptophyta</taxon>
        <taxon>Embryophyta</taxon>
        <taxon>Tracheophyta</taxon>
        <taxon>Spermatophyta</taxon>
        <taxon>Magnoliopsida</taxon>
        <taxon>eudicotyledons</taxon>
        <taxon>Gunneridae</taxon>
        <taxon>Pentapetalae</taxon>
        <taxon>rosids</taxon>
        <taxon>malvids</taxon>
        <taxon>Myrtales</taxon>
        <taxon>Melastomataceae</taxon>
        <taxon>Melastomatoideae</taxon>
        <taxon>Melastomateae</taxon>
        <taxon>Melastoma</taxon>
    </lineage>
</organism>
<dbReference type="EMBL" id="CM042880">
    <property type="protein sequence ID" value="KAI4389075.1"/>
    <property type="molecule type" value="Genomic_DNA"/>
</dbReference>
<evidence type="ECO:0000313" key="2">
    <source>
        <dbReference type="Proteomes" id="UP001057402"/>
    </source>
</evidence>
<dbReference type="Proteomes" id="UP001057402">
    <property type="component" value="Chromosome 1"/>
</dbReference>
<proteinExistence type="predicted"/>
<name>A0ACB9SDW9_9MYRT</name>
<comment type="caution">
    <text evidence="1">The sequence shown here is derived from an EMBL/GenBank/DDBJ whole genome shotgun (WGS) entry which is preliminary data.</text>
</comment>
<accession>A0ACB9SDW9</accession>
<sequence length="1030" mass="114261">MLLPRTHQPHPRPQLPLPIQPKTLIPNPVFPSPKPTLPLLPALARRRGRSITACAPAAVPDSAIRRIADKLRSLGFSPETSSPGLPPSSSSDVASSSSSSPGEIFVPLPSRLPKHRVGHTMDTSWSTPEFPVPEPGGDGGFVARYSESRRRIREERLSRMESERGQGVAEKVPTLAELRLSPRELRRLTTEGLKLKKKLKVGKAGITEGIVNGIHERWRRSELVKISCEDICKMNMKRTHDLLERKTGGLVVWRSGSVIILYRGADYQYPYFSADDVLSDEQKLESSDVTSGETDDSSSIRNEPESVLPIMKRKAGQVPPIIHGVGSPDKVRFQLPGESEIAQEADRLLDGLGPRFTDWWGYEPLPVDADLLPAVVPGYRKPFRLLPYGVKPTLTNDEMTTLRRLGRPLPCHFALGRNRNLEGLAACIVKLWEKCEIAKVAVKRGVQNTNSEMMAEQLKRLTGGSLLSRDKDYIVLYRGKDFLPHSVSSAIEERRNHQINGGKASNLQSNTTFSGLVATEEKESTNVSCQNNIVSTDVALMETREKLSVALEKKARAEKALEELNNACHPEPSDADKEGITQEERYMLRKIGLRMDPFLLLGRRSVFDGTIENMHLHWKYRELVKVICKDRDIETVHSVARTLESESGGILVAVERVSKGHAIIVYRGKNYQRPSSLRPDTLLSKKEALRRSKEAQRRKSLKLHVLKLSEKIKEMEFQLARDSGTNSTHSSDKSSPEVTTDADLECVGRSDEVVLGPHEKVMEAGSDHEDDANMTIPTDGDCSPRHGLESHQEDELIKLSNRFDDTESSDMNTQVSQEPLIKVSELDMSSREDVASGLMTPSLSMSARRRFNIGEMDDDPEEAAELSESGDTLDGLIGLTKMPKRLTLSNKERLVLRKQALGMRKRPMVAIGRSNVLKGIAKMISLHFKKHPLVIVNVKGRAEGTSIKELVFRLEQATGAVLVSQETNKIILYRGWGAEEGVGNTKGRGRGASARTLADCSRAQHPVSPDLLAAVRFECGLSSDHSESDT</sequence>
<protein>
    <submittedName>
        <fullName evidence="1">Uncharacterized protein</fullName>
    </submittedName>
</protein>
<reference evidence="2" key="1">
    <citation type="journal article" date="2023" name="Front. Plant Sci.">
        <title>Chromosomal-level genome assembly of Melastoma candidum provides insights into trichome evolution.</title>
        <authorList>
            <person name="Zhong Y."/>
            <person name="Wu W."/>
            <person name="Sun C."/>
            <person name="Zou P."/>
            <person name="Liu Y."/>
            <person name="Dai S."/>
            <person name="Zhou R."/>
        </authorList>
    </citation>
    <scope>NUCLEOTIDE SEQUENCE [LARGE SCALE GENOMIC DNA]</scope>
</reference>
<keyword evidence="2" id="KW-1185">Reference proteome</keyword>